<dbReference type="Proteomes" id="UP000251047">
    <property type="component" value="Unassembled WGS sequence"/>
</dbReference>
<dbReference type="EMBL" id="PHQP01000003">
    <property type="protein sequence ID" value="RAV34929.1"/>
    <property type="molecule type" value="Genomic_DNA"/>
</dbReference>
<sequence length="127" mass="14370">MGIPLQHQMDMDKPEEHLLWGLVNIGGLAGVPLLLDERFMRIWSKHLYRCGFRHHPELQELWYKPPTDDATLFQGIGGEWVESEPGVMPALYSKDEILQKMVTSMSDDDKLRLAELLGGDDGGHSGE</sequence>
<dbReference type="Pfam" id="PF10910">
    <property type="entry name" value="Phage_gene29"/>
    <property type="match status" value="1"/>
</dbReference>
<gene>
    <name evidence="1" type="ORF">CWC39_00905</name>
</gene>
<proteinExistence type="predicted"/>
<dbReference type="OrthoDB" id="4419629at2"/>
<protein>
    <recommendedName>
        <fullName evidence="3">DUF2744 domain-containing protein</fullName>
    </recommendedName>
</protein>
<comment type="caution">
    <text evidence="1">The sequence shown here is derived from an EMBL/GenBank/DDBJ whole genome shotgun (WGS) entry which is preliminary data.</text>
</comment>
<organism evidence="1 2">
    <name type="scientific">Corynebacterium heidelbergense</name>
    <dbReference type="NCBI Taxonomy" id="2055947"/>
    <lineage>
        <taxon>Bacteria</taxon>
        <taxon>Bacillati</taxon>
        <taxon>Actinomycetota</taxon>
        <taxon>Actinomycetes</taxon>
        <taxon>Mycobacteriales</taxon>
        <taxon>Corynebacteriaceae</taxon>
        <taxon>Corynebacterium</taxon>
    </lineage>
</organism>
<dbReference type="InterPro" id="IPR021226">
    <property type="entry name" value="Phage_gene29"/>
</dbReference>
<evidence type="ECO:0000313" key="2">
    <source>
        <dbReference type="Proteomes" id="UP000251047"/>
    </source>
</evidence>
<dbReference type="AlphaFoldDB" id="A0A364VE56"/>
<dbReference type="RefSeq" id="WP_112768645.1">
    <property type="nucleotide sequence ID" value="NZ_CP063191.1"/>
</dbReference>
<name>A0A364VE56_9CORY</name>
<accession>A0A364VE56</accession>
<evidence type="ECO:0008006" key="3">
    <source>
        <dbReference type="Google" id="ProtNLM"/>
    </source>
</evidence>
<evidence type="ECO:0000313" key="1">
    <source>
        <dbReference type="EMBL" id="RAV34929.1"/>
    </source>
</evidence>
<reference evidence="1 2" key="1">
    <citation type="journal article" date="2018" name="Syst. Appl. Microbiol.">
        <title>Corynebacterium heidelbergense sp. nov., isolated from the preen glands of Egyptian geese (Alopochen aegyptiacus).</title>
        <authorList>
            <person name="Braun M.S."/>
            <person name="Wang E."/>
            <person name="Zimmermann S."/>
            <person name="Wink M."/>
        </authorList>
    </citation>
    <scope>NUCLEOTIDE SEQUENCE [LARGE SCALE GENOMIC DNA]</scope>
    <source>
        <strain evidence="1 2">DSM 104638</strain>
    </source>
</reference>